<name>A0A3D2X7I2_9FIRM</name>
<evidence type="ECO:0008006" key="3">
    <source>
        <dbReference type="Google" id="ProtNLM"/>
    </source>
</evidence>
<evidence type="ECO:0000313" key="1">
    <source>
        <dbReference type="EMBL" id="HCL03082.1"/>
    </source>
</evidence>
<evidence type="ECO:0000313" key="2">
    <source>
        <dbReference type="Proteomes" id="UP000262969"/>
    </source>
</evidence>
<organism evidence="1 2">
    <name type="scientific">Lachnoclostridium phytofermentans</name>
    <dbReference type="NCBI Taxonomy" id="66219"/>
    <lineage>
        <taxon>Bacteria</taxon>
        <taxon>Bacillati</taxon>
        <taxon>Bacillota</taxon>
        <taxon>Clostridia</taxon>
        <taxon>Lachnospirales</taxon>
        <taxon>Lachnospiraceae</taxon>
    </lineage>
</organism>
<reference evidence="1 2" key="1">
    <citation type="journal article" date="2018" name="Nat. Biotechnol.">
        <title>A standardized bacterial taxonomy based on genome phylogeny substantially revises the tree of life.</title>
        <authorList>
            <person name="Parks D.H."/>
            <person name="Chuvochina M."/>
            <person name="Waite D.W."/>
            <person name="Rinke C."/>
            <person name="Skarshewski A."/>
            <person name="Chaumeil P.A."/>
            <person name="Hugenholtz P."/>
        </authorList>
    </citation>
    <scope>NUCLEOTIDE SEQUENCE [LARGE SCALE GENOMIC DNA]</scope>
    <source>
        <strain evidence="1">UBA11728</strain>
    </source>
</reference>
<accession>A0A3D2X7I2</accession>
<protein>
    <recommendedName>
        <fullName evidence="3">Alcohol acetyltransferase</fullName>
    </recommendedName>
</protein>
<proteinExistence type="predicted"/>
<dbReference type="EMBL" id="DPVV01000397">
    <property type="protein sequence ID" value="HCL03082.1"/>
    <property type="molecule type" value="Genomic_DNA"/>
</dbReference>
<dbReference type="AlphaFoldDB" id="A0A3D2X7I2"/>
<comment type="caution">
    <text evidence="1">The sequence shown here is derived from an EMBL/GenBank/DDBJ whole genome shotgun (WGS) entry which is preliminary data.</text>
</comment>
<gene>
    <name evidence="1" type="ORF">DHW61_11860</name>
</gene>
<dbReference type="Proteomes" id="UP000262969">
    <property type="component" value="Unassembled WGS sequence"/>
</dbReference>
<sequence length="422" mass="49058">MKRKNYWYPVDNAGKIFPAVSKDSRSSVFRLSFYLTQNIQPTLLEQAVNEVLPRFETFAVELKSGLFWNYLSPNKHQFRVKSEPSIMCKYVPASKNYGYLFNVYYYENKITLETFHSLSDGTGAMEFLKSITYRYCCLCGYQMEHEGLIRSHIPFSSKENQDMFCNEYDKSKKKNLKEEPAYHLNGEKFADHFSLCIRAQVDTEQLLTLTRSLNVTIGEYVTALLAYSIYTQNVDCRKSKKPIKLFVPVNLRKYFPSNTLRNFSLYIKATYDPRLDWTFESMLSETKRQFLEQLNKEDLHGRINSNVWIEKSLFIKILPLALKNLAFKLGYYYLAENISTYAISNLGPVSLPEDMKAFIKDVEFSIGGTNMAISSIHSHTNIMLNTEWKDLGYISHFIKCLVDSGLKVNIDTNYREGLDEIL</sequence>